<sequence>MPGPQPMVELWRGPLCESVHAGHAVVCDARGQVVRAWGDADAVIFPRSSVKMIQALPMVEAGLPLSTDRLALACSSHRGAAKHVAKVQAWLDALELGDGDLLCGTEASRDRETRHRMIRDGVAPRQVHNQCSGKHVGFLAYTQHLKAGRDYVQPDHPVQRAIHAAQDELTGIDSPAFGFDGCAAPNFATTVTGLGRAMAAFAAARDGQGARGTAMAALRDAMCLHPDLVGGEADPATDLMRAMDGRVAAKSGAEGVFVAILPEKRLGVAVKIVDGADRAAAQAVAAILAELGVLDRAHPTAQTMLDTPIVNRAGAQVGRMRPAPGFPS</sequence>
<name>A0A934IA26_9RHOB</name>
<dbReference type="PANTHER" id="PTHR42110:SF1">
    <property type="entry name" value="L-ASPARAGINASE, PUTATIVE (AFU_ORTHOLOGUE AFUA_3G11890)-RELATED"/>
    <property type="match status" value="1"/>
</dbReference>
<reference evidence="1" key="1">
    <citation type="submission" date="2020-12" db="EMBL/GenBank/DDBJ databases">
        <title>Bacterial taxonomy.</title>
        <authorList>
            <person name="Pan X."/>
        </authorList>
    </citation>
    <scope>NUCLEOTIDE SEQUENCE</scope>
    <source>
        <strain evidence="1">KCTC 52957</strain>
    </source>
</reference>
<dbReference type="InterPro" id="IPR012338">
    <property type="entry name" value="Beta-lactam/transpept-like"/>
</dbReference>
<dbReference type="SUPFAM" id="SSF56601">
    <property type="entry name" value="beta-lactamase/transpeptidase-like"/>
    <property type="match status" value="1"/>
</dbReference>
<dbReference type="EMBL" id="JAEKPD010000009">
    <property type="protein sequence ID" value="MBJ3763284.1"/>
    <property type="molecule type" value="Genomic_DNA"/>
</dbReference>
<protein>
    <submittedName>
        <fullName evidence="1">Asparaginase</fullName>
    </submittedName>
</protein>
<comment type="caution">
    <text evidence="1">The sequence shown here is derived from an EMBL/GenBank/DDBJ whole genome shotgun (WGS) entry which is preliminary data.</text>
</comment>
<keyword evidence="2" id="KW-1185">Reference proteome</keyword>
<accession>A0A934IA26</accession>
<organism evidence="1 2">
    <name type="scientific">Palleronia pontilimi</name>
    <dbReference type="NCBI Taxonomy" id="1964209"/>
    <lineage>
        <taxon>Bacteria</taxon>
        <taxon>Pseudomonadati</taxon>
        <taxon>Pseudomonadota</taxon>
        <taxon>Alphaproteobacteria</taxon>
        <taxon>Rhodobacterales</taxon>
        <taxon>Roseobacteraceae</taxon>
        <taxon>Palleronia</taxon>
    </lineage>
</organism>
<gene>
    <name evidence="1" type="ORF">ILP92_11050</name>
</gene>
<dbReference type="InterPro" id="IPR010349">
    <property type="entry name" value="Asparaginase_II"/>
</dbReference>
<dbReference type="RefSeq" id="WP_198916457.1">
    <property type="nucleotide sequence ID" value="NZ_JAEKPD010000009.1"/>
</dbReference>
<dbReference type="Pfam" id="PF06089">
    <property type="entry name" value="Asparaginase_II"/>
    <property type="match status" value="1"/>
</dbReference>
<evidence type="ECO:0000313" key="1">
    <source>
        <dbReference type="EMBL" id="MBJ3763284.1"/>
    </source>
</evidence>
<dbReference type="AlphaFoldDB" id="A0A934IA26"/>
<dbReference type="PANTHER" id="PTHR42110">
    <property type="entry name" value="L-ASPARAGINASE, PUTATIVE (AFU_ORTHOLOGUE AFUA_3G11890)-RELATED"/>
    <property type="match status" value="1"/>
</dbReference>
<dbReference type="Proteomes" id="UP000642488">
    <property type="component" value="Unassembled WGS sequence"/>
</dbReference>
<proteinExistence type="predicted"/>
<evidence type="ECO:0000313" key="2">
    <source>
        <dbReference type="Proteomes" id="UP000642488"/>
    </source>
</evidence>